<keyword evidence="2" id="KW-1185">Reference proteome</keyword>
<dbReference type="EMBL" id="CP148074">
    <property type="protein sequence ID" value="WXL24721.1"/>
    <property type="molecule type" value="Genomic_DNA"/>
</dbReference>
<sequence length="176" mass="19399">MNRRQLLKWSVLSGVAVAGTGYWALPSGPRPATLSLEGAQSLLRELETKQLVSVKGWSPMEVFNHCAQSIEYSISGYPQMKPEWFRKTIGPLAFDVFAARGAMRHPLDEVIPGAAALDTPDSEAAALKRLQKAFADFAAHTGELKPHFAYGQLSRAEYAQAHVMHLYNHLSLLRPA</sequence>
<dbReference type="Proteomes" id="UP001476583">
    <property type="component" value="Chromosome"/>
</dbReference>
<dbReference type="InterPro" id="IPR034660">
    <property type="entry name" value="DinB/YfiT-like"/>
</dbReference>
<proteinExistence type="predicted"/>
<dbReference type="InterPro" id="IPR011463">
    <property type="entry name" value="DUF1569"/>
</dbReference>
<dbReference type="Gene3D" id="1.20.120.450">
    <property type="entry name" value="dinb family like domain"/>
    <property type="match status" value="1"/>
</dbReference>
<accession>A0ABZ2RCF0</accession>
<name>A0ABZ2RCF0_ECTME</name>
<protein>
    <submittedName>
        <fullName evidence="1">DUF1569 domain-containing protein</fullName>
    </submittedName>
</protein>
<gene>
    <name evidence="1" type="ORF">WG219_15575</name>
</gene>
<reference evidence="1 2" key="1">
    <citation type="submission" date="2024-03" db="EMBL/GenBank/DDBJ databases">
        <title>Complete genome of BD2.</title>
        <authorList>
            <person name="Cao G."/>
        </authorList>
    </citation>
    <scope>NUCLEOTIDE SEQUENCE [LARGE SCALE GENOMIC DNA]</scope>
    <source>
        <strain evidence="1 2">BD2</strain>
    </source>
</reference>
<evidence type="ECO:0000313" key="2">
    <source>
        <dbReference type="Proteomes" id="UP001476583"/>
    </source>
</evidence>
<dbReference type="Pfam" id="PF07606">
    <property type="entry name" value="DUF1569"/>
    <property type="match status" value="1"/>
</dbReference>
<organism evidence="1 2">
    <name type="scientific">Ectopseudomonas mendocina</name>
    <name type="common">Pseudomonas mendocina</name>
    <dbReference type="NCBI Taxonomy" id="300"/>
    <lineage>
        <taxon>Bacteria</taxon>
        <taxon>Pseudomonadati</taxon>
        <taxon>Pseudomonadota</taxon>
        <taxon>Gammaproteobacteria</taxon>
        <taxon>Pseudomonadales</taxon>
        <taxon>Pseudomonadaceae</taxon>
        <taxon>Ectopseudomonas</taxon>
    </lineage>
</organism>
<evidence type="ECO:0000313" key="1">
    <source>
        <dbReference type="EMBL" id="WXL24721.1"/>
    </source>
</evidence>